<evidence type="ECO:0000313" key="2">
    <source>
        <dbReference type="Proteomes" id="UP000299102"/>
    </source>
</evidence>
<organism evidence="1 2">
    <name type="scientific">Eumeta variegata</name>
    <name type="common">Bagworm moth</name>
    <name type="synonym">Eumeta japonica</name>
    <dbReference type="NCBI Taxonomy" id="151549"/>
    <lineage>
        <taxon>Eukaryota</taxon>
        <taxon>Metazoa</taxon>
        <taxon>Ecdysozoa</taxon>
        <taxon>Arthropoda</taxon>
        <taxon>Hexapoda</taxon>
        <taxon>Insecta</taxon>
        <taxon>Pterygota</taxon>
        <taxon>Neoptera</taxon>
        <taxon>Endopterygota</taxon>
        <taxon>Lepidoptera</taxon>
        <taxon>Glossata</taxon>
        <taxon>Ditrysia</taxon>
        <taxon>Tineoidea</taxon>
        <taxon>Psychidae</taxon>
        <taxon>Oiketicinae</taxon>
        <taxon>Eumeta</taxon>
    </lineage>
</organism>
<gene>
    <name evidence="1" type="ORF">EVAR_72098_1</name>
</gene>
<sequence>MRRLHWNRDSQDDYIQMPASRSGIGRVPSGRIEITKGLFSETTDLWVNLEIMLWQLVATDVCIAIAGAPPASFDQDLNTVNNLKRVPVVLSTSTPLATPQRSLAVPTNT</sequence>
<name>A0A4C2A9T1_EUMVA</name>
<keyword evidence="2" id="KW-1185">Reference proteome</keyword>
<dbReference type="AlphaFoldDB" id="A0A4C2A9T1"/>
<accession>A0A4C2A9T1</accession>
<proteinExistence type="predicted"/>
<comment type="caution">
    <text evidence="1">The sequence shown here is derived from an EMBL/GenBank/DDBJ whole genome shotgun (WGS) entry which is preliminary data.</text>
</comment>
<reference evidence="1 2" key="1">
    <citation type="journal article" date="2019" name="Commun. Biol.">
        <title>The bagworm genome reveals a unique fibroin gene that provides high tensile strength.</title>
        <authorList>
            <person name="Kono N."/>
            <person name="Nakamura H."/>
            <person name="Ohtoshi R."/>
            <person name="Tomita M."/>
            <person name="Numata K."/>
            <person name="Arakawa K."/>
        </authorList>
    </citation>
    <scope>NUCLEOTIDE SEQUENCE [LARGE SCALE GENOMIC DNA]</scope>
</reference>
<evidence type="ECO:0000313" key="1">
    <source>
        <dbReference type="EMBL" id="GBP96572.1"/>
    </source>
</evidence>
<dbReference type="Proteomes" id="UP000299102">
    <property type="component" value="Unassembled WGS sequence"/>
</dbReference>
<dbReference type="EMBL" id="BGZK01002804">
    <property type="protein sequence ID" value="GBP96572.1"/>
    <property type="molecule type" value="Genomic_DNA"/>
</dbReference>
<protein>
    <submittedName>
        <fullName evidence="1">Uncharacterized protein</fullName>
    </submittedName>
</protein>